<organism evidence="1 2">
    <name type="scientific">Phytophthora lilii</name>
    <dbReference type="NCBI Taxonomy" id="2077276"/>
    <lineage>
        <taxon>Eukaryota</taxon>
        <taxon>Sar</taxon>
        <taxon>Stramenopiles</taxon>
        <taxon>Oomycota</taxon>
        <taxon>Peronosporomycetes</taxon>
        <taxon>Peronosporales</taxon>
        <taxon>Peronosporaceae</taxon>
        <taxon>Phytophthora</taxon>
    </lineage>
</organism>
<proteinExistence type="predicted"/>
<evidence type="ECO:0000313" key="1">
    <source>
        <dbReference type="EMBL" id="GMF38729.1"/>
    </source>
</evidence>
<accession>A0A9W6XHR4</accession>
<protein>
    <submittedName>
        <fullName evidence="1">Unnamed protein product</fullName>
    </submittedName>
</protein>
<dbReference type="EMBL" id="BSXW01001724">
    <property type="protein sequence ID" value="GMF38729.1"/>
    <property type="molecule type" value="Genomic_DNA"/>
</dbReference>
<evidence type="ECO:0000313" key="2">
    <source>
        <dbReference type="Proteomes" id="UP001165083"/>
    </source>
</evidence>
<gene>
    <name evidence="1" type="ORF">Plil01_001614400</name>
</gene>
<reference evidence="1" key="1">
    <citation type="submission" date="2023-04" db="EMBL/GenBank/DDBJ databases">
        <title>Phytophthora lilii NBRC 32176.</title>
        <authorList>
            <person name="Ichikawa N."/>
            <person name="Sato H."/>
            <person name="Tonouchi N."/>
        </authorList>
    </citation>
    <scope>NUCLEOTIDE SEQUENCE</scope>
    <source>
        <strain evidence="1">NBRC 32176</strain>
    </source>
</reference>
<dbReference type="Proteomes" id="UP001165083">
    <property type="component" value="Unassembled WGS sequence"/>
</dbReference>
<comment type="caution">
    <text evidence="1">The sequence shown here is derived from an EMBL/GenBank/DDBJ whole genome shotgun (WGS) entry which is preliminary data.</text>
</comment>
<name>A0A9W6XHR4_9STRA</name>
<dbReference type="AlphaFoldDB" id="A0A9W6XHR4"/>
<keyword evidence="2" id="KW-1185">Reference proteome</keyword>
<sequence length="183" mass="19759">MQLFNRKTAAIKCTAHSFTVDTHAELLLNELCHLDEGQFWGGGQLVEQKVTVSVDELLALAAALLLLAAPVACLHGVLDPSPCSTFVHTVKLSDGLQSDTQHTGANLEGVLDPSPCSTFVHTVKLSDGLQGDTQHTGANLEGVLLVVSVWHHNKAKMSSATSFKTLWRQNFPPVLRRLDQPTS</sequence>